<organism evidence="2 3">
    <name type="scientific">Oryzias latipes</name>
    <name type="common">Japanese rice fish</name>
    <name type="synonym">Japanese killifish</name>
    <dbReference type="NCBI Taxonomy" id="8090"/>
    <lineage>
        <taxon>Eukaryota</taxon>
        <taxon>Metazoa</taxon>
        <taxon>Chordata</taxon>
        <taxon>Craniata</taxon>
        <taxon>Vertebrata</taxon>
        <taxon>Euteleostomi</taxon>
        <taxon>Actinopterygii</taxon>
        <taxon>Neopterygii</taxon>
        <taxon>Teleostei</taxon>
        <taxon>Neoteleostei</taxon>
        <taxon>Acanthomorphata</taxon>
        <taxon>Ovalentaria</taxon>
        <taxon>Atherinomorphae</taxon>
        <taxon>Beloniformes</taxon>
        <taxon>Adrianichthyidae</taxon>
        <taxon>Oryziinae</taxon>
        <taxon>Oryzias</taxon>
    </lineage>
</organism>
<proteinExistence type="predicted"/>
<reference evidence="2" key="3">
    <citation type="submission" date="2025-08" db="UniProtKB">
        <authorList>
            <consortium name="Ensembl"/>
        </authorList>
    </citation>
    <scope>IDENTIFICATION</scope>
    <source>
        <strain evidence="2">HSOK</strain>
    </source>
</reference>
<reference key="1">
    <citation type="journal article" date="2007" name="Nature">
        <title>The medaka draft genome and insights into vertebrate genome evolution.</title>
        <authorList>
            <person name="Kasahara M."/>
            <person name="Naruse K."/>
            <person name="Sasaki S."/>
            <person name="Nakatani Y."/>
            <person name="Qu W."/>
            <person name="Ahsan B."/>
            <person name="Yamada T."/>
            <person name="Nagayasu Y."/>
            <person name="Doi K."/>
            <person name="Kasai Y."/>
            <person name="Jindo T."/>
            <person name="Kobayashi D."/>
            <person name="Shimada A."/>
            <person name="Toyoda A."/>
            <person name="Kuroki Y."/>
            <person name="Fujiyama A."/>
            <person name="Sasaki T."/>
            <person name="Shimizu A."/>
            <person name="Asakawa S."/>
            <person name="Shimizu N."/>
            <person name="Hashimoto S."/>
            <person name="Yang J."/>
            <person name="Lee Y."/>
            <person name="Matsushima K."/>
            <person name="Sugano S."/>
            <person name="Sakaizumi M."/>
            <person name="Narita T."/>
            <person name="Ohishi K."/>
            <person name="Haga S."/>
            <person name="Ohta F."/>
            <person name="Nomoto H."/>
            <person name="Nogata K."/>
            <person name="Morishita T."/>
            <person name="Endo T."/>
            <person name="Shin-I T."/>
            <person name="Takeda H."/>
            <person name="Morishita S."/>
            <person name="Kohara Y."/>
        </authorList>
    </citation>
    <scope>NUCLEOTIDE SEQUENCE [LARGE SCALE GENOMIC DNA]</scope>
    <source>
        <strain>Hd-rR</strain>
    </source>
</reference>
<dbReference type="Proteomes" id="UP000265200">
    <property type="component" value="Chromosome 22"/>
</dbReference>
<evidence type="ECO:0000313" key="2">
    <source>
        <dbReference type="Ensembl" id="ENSORLP00015026463.1"/>
    </source>
</evidence>
<feature type="compositionally biased region" description="Basic and acidic residues" evidence="1">
    <location>
        <begin position="276"/>
        <end position="289"/>
    </location>
</feature>
<feature type="region of interest" description="Disordered" evidence="1">
    <location>
        <begin position="272"/>
        <end position="301"/>
    </location>
</feature>
<reference evidence="2" key="4">
    <citation type="submission" date="2025-09" db="UniProtKB">
        <authorList>
            <consortium name="Ensembl"/>
        </authorList>
    </citation>
    <scope>IDENTIFICATION</scope>
    <source>
        <strain evidence="2">HSOK</strain>
    </source>
</reference>
<sequence length="391" mass="44894">MDFCRRHVKSDCEELLSRFRRTQSVRFEIFSGIWRDMKFASIFYGTMFHEKRPFARLVLDTASCYFLPPFSFQIRVGGLYLLHSLYHSQDTVPPEQIRLALKDWEEVKKFERDAVNAQHFDVVFILQQLMSCKAIHYTAMPTLIIFPKKRKVERSVLCEDFVERVARPQELINIDLLEELSNVHELYEKMKSSVTSQAESSSMNLTHKDLTSRLRGAVVDFHNWQQTKNGVDEEEVSGEGTSSQLESSKRAELLASIKSKAFGEAAEMCKSRRHRQVEVDHPVSEEEAPRPSGRSRISKPTLRARTAENIHISGESRSRKLRNRSRGKKNPGGFFIVSRLQIHSAGYKGKGQISVCSGPTTTPNMHLTDPAPPLQMPQNQLKFFSLQQLTF</sequence>
<feature type="region of interest" description="Disordered" evidence="1">
    <location>
        <begin position="229"/>
        <end position="248"/>
    </location>
</feature>
<dbReference type="InterPro" id="IPR019188">
    <property type="entry name" value="SNAPC1"/>
</dbReference>
<accession>A0A3P9J2W0</accession>
<feature type="compositionally biased region" description="Basic residues" evidence="1">
    <location>
        <begin position="319"/>
        <end position="329"/>
    </location>
</feature>
<dbReference type="Pfam" id="PF09808">
    <property type="entry name" value="SNAPC1"/>
    <property type="match status" value="1"/>
</dbReference>
<dbReference type="PANTHER" id="PTHR15131">
    <property type="entry name" value="SMALL NUCLEAR RNA ACTIVATING COMPLEX, POLYPEPTIDE 1"/>
    <property type="match status" value="1"/>
</dbReference>
<dbReference type="PANTHER" id="PTHR15131:SF3">
    <property type="entry name" value="SNRNA-ACTIVATING PROTEIN COMPLEX SUBUNIT 1"/>
    <property type="match status" value="1"/>
</dbReference>
<feature type="region of interest" description="Disordered" evidence="1">
    <location>
        <begin position="313"/>
        <end position="332"/>
    </location>
</feature>
<name>A0A3P9J2W0_ORYLA</name>
<evidence type="ECO:0000256" key="1">
    <source>
        <dbReference type="SAM" id="MobiDB-lite"/>
    </source>
</evidence>
<protein>
    <submittedName>
        <fullName evidence="2">Small nuclear RNA activating complex, polypeptide 1b</fullName>
    </submittedName>
</protein>
<dbReference type="Ensembl" id="ENSORLT00015002859.1">
    <property type="protein sequence ID" value="ENSORLP00015026463.1"/>
    <property type="gene ID" value="ENSORLG00015008063.1"/>
</dbReference>
<dbReference type="AlphaFoldDB" id="A0A3P9J2W0"/>
<reference evidence="2 3" key="2">
    <citation type="submission" date="2017-04" db="EMBL/GenBank/DDBJ databases">
        <title>CpG methylation of centromeres and impact of large insertions on vertebrate speciation.</title>
        <authorList>
            <person name="Ichikawa K."/>
            <person name="Yoshimura J."/>
            <person name="Morishita S."/>
        </authorList>
    </citation>
    <scope>NUCLEOTIDE SEQUENCE</scope>
    <source>
        <strain evidence="2 3">HSOK</strain>
    </source>
</reference>
<evidence type="ECO:0000313" key="3">
    <source>
        <dbReference type="Proteomes" id="UP000265200"/>
    </source>
</evidence>